<reference evidence="2 3" key="1">
    <citation type="journal article" date="2012" name="BMC Genomics">
        <title>Comparative genomic analysis and phylogenetic position of Theileria equi.</title>
        <authorList>
            <person name="Kappmeyer L.S."/>
            <person name="Thiagarajan M."/>
            <person name="Herndon D.R."/>
            <person name="Ramsay J.D."/>
            <person name="Caler E."/>
            <person name="Djikeng A."/>
            <person name="Gillespie J.J."/>
            <person name="Lau A.O."/>
            <person name="Roalson E.H."/>
            <person name="Silva J.C."/>
            <person name="Silva M.G."/>
            <person name="Suarez C.E."/>
            <person name="Ueti M.W."/>
            <person name="Nene V.M."/>
            <person name="Mealey R.H."/>
            <person name="Knowles D.P."/>
            <person name="Brayton K.A."/>
        </authorList>
    </citation>
    <scope>NUCLEOTIDE SEQUENCE [LARGE SCALE GENOMIC DNA]</scope>
    <source>
        <strain evidence="2 3">WA</strain>
    </source>
</reference>
<sequence length="516" mass="59249">MRYGFTSSFKLIFLLLIVRFAQGNAAQINHKLGTNRHGSSLNELCARLRNFDLSKQCNIISCIGARDWEQRYAIEKSFGLDNTLSSTISGPLKPRFDLWELKNDDKYTLVLDSDIHTDTDYKDKIAKICALSKCTVLYLSADDLYLVDGLLNLNPQTKAFVKKLSRSFNIEHTRKKSQSSVYIVLPSTESITEKFNIKRPNFDAIRAFITETFGKYCLLNIKNSREGIDFSNYFHNFTDSVDPNKIRSILSSTKSQESEEYSALVDYLSYKSFHHHKNLLKDLSKDIYNGNFLQDFGKNVESSFLDSLLSFYLLTYDLDASKRNSELESIKTWFRSSTDHVYLKLILLLEEEIKSQLRKALLKKNTDHSDKLVDELIDDYNKRINDMVPKPVLSRWSKSVLASATKSLRQKLDNIIRVHSELPNTSPMYSKEKASMKSNYEKSKKDRGLSFMLGLTAMIRERGYGNRQAFLNYNLGPLLLTLGYANDRDVAENKPGTGLMPPAFRIQPKLHLNINL</sequence>
<dbReference type="Proteomes" id="UP000031512">
    <property type="component" value="Chromosome 1"/>
</dbReference>
<dbReference type="AlphaFoldDB" id="L0AY98"/>
<evidence type="ECO:0000313" key="3">
    <source>
        <dbReference type="Proteomes" id="UP000031512"/>
    </source>
</evidence>
<keyword evidence="3" id="KW-1185">Reference proteome</keyword>
<protein>
    <submittedName>
        <fullName evidence="2">Signal peptide-containing protein</fullName>
    </submittedName>
</protein>
<dbReference type="eggNOG" id="ENOG502SHGT">
    <property type="taxonomic scope" value="Eukaryota"/>
</dbReference>
<evidence type="ECO:0000313" key="2">
    <source>
        <dbReference type="EMBL" id="AFZ80557.1"/>
    </source>
</evidence>
<dbReference type="OrthoDB" id="361845at2759"/>
<evidence type="ECO:0000256" key="1">
    <source>
        <dbReference type="SAM" id="SignalP"/>
    </source>
</evidence>
<keyword evidence="1" id="KW-0732">Signal</keyword>
<dbReference type="KEGG" id="beq:BEWA_034140"/>
<organism evidence="2 3">
    <name type="scientific">Theileria equi strain WA</name>
    <dbReference type="NCBI Taxonomy" id="1537102"/>
    <lineage>
        <taxon>Eukaryota</taxon>
        <taxon>Sar</taxon>
        <taxon>Alveolata</taxon>
        <taxon>Apicomplexa</taxon>
        <taxon>Aconoidasida</taxon>
        <taxon>Piroplasmida</taxon>
        <taxon>Theileriidae</taxon>
        <taxon>Theileria</taxon>
    </lineage>
</organism>
<dbReference type="RefSeq" id="XP_004830223.1">
    <property type="nucleotide sequence ID" value="XM_004830166.1"/>
</dbReference>
<proteinExistence type="predicted"/>
<accession>L0AY98</accession>
<dbReference type="GeneID" id="15803898"/>
<dbReference type="EMBL" id="CP001669">
    <property type="protein sequence ID" value="AFZ80557.1"/>
    <property type="molecule type" value="Genomic_DNA"/>
</dbReference>
<feature type="chain" id="PRO_5003939926" evidence="1">
    <location>
        <begin position="26"/>
        <end position="516"/>
    </location>
</feature>
<feature type="signal peptide" evidence="1">
    <location>
        <begin position="1"/>
        <end position="25"/>
    </location>
</feature>
<name>L0AY98_THEEQ</name>
<gene>
    <name evidence="2" type="ORF">BEWA_034140</name>
</gene>
<dbReference type="VEuPathDB" id="PiroplasmaDB:BEWA_034140"/>